<dbReference type="GO" id="GO:0003723">
    <property type="term" value="F:RNA binding"/>
    <property type="evidence" value="ECO:0007669"/>
    <property type="project" value="InterPro"/>
</dbReference>
<dbReference type="InterPro" id="IPR006145">
    <property type="entry name" value="PsdUridine_synth_RsuA/RluA"/>
</dbReference>
<dbReference type="GO" id="GO:0000455">
    <property type="term" value="P:enzyme-directed rRNA pseudouridine synthesis"/>
    <property type="evidence" value="ECO:0007669"/>
    <property type="project" value="TreeGrafter"/>
</dbReference>
<comment type="similarity">
    <text evidence="1">Belongs to the pseudouridine synthase RluA family.</text>
</comment>
<dbReference type="SUPFAM" id="SSF55120">
    <property type="entry name" value="Pseudouridine synthase"/>
    <property type="match status" value="1"/>
</dbReference>
<evidence type="ECO:0000256" key="2">
    <source>
        <dbReference type="ARBA" id="ARBA00023235"/>
    </source>
</evidence>
<dbReference type="EMBL" id="BJNF01000068">
    <property type="protein sequence ID" value="GEC16516.1"/>
    <property type="molecule type" value="Genomic_DNA"/>
</dbReference>
<comment type="caution">
    <text evidence="4">The sequence shown here is derived from an EMBL/GenBank/DDBJ whole genome shotgun (WGS) entry which is preliminary data.</text>
</comment>
<dbReference type="Pfam" id="PF00849">
    <property type="entry name" value="PseudoU_synth_2"/>
    <property type="match status" value="1"/>
</dbReference>
<dbReference type="GO" id="GO:0009982">
    <property type="term" value="F:pseudouridine synthase activity"/>
    <property type="evidence" value="ECO:0007669"/>
    <property type="project" value="InterPro"/>
</dbReference>
<evidence type="ECO:0000259" key="3">
    <source>
        <dbReference type="Pfam" id="PF00849"/>
    </source>
</evidence>
<dbReference type="PANTHER" id="PTHR21600">
    <property type="entry name" value="MITOCHONDRIAL RNA PSEUDOURIDINE SYNTHASE"/>
    <property type="match status" value="1"/>
</dbReference>
<feature type="domain" description="Pseudouridine synthase RsuA/RluA-like" evidence="3">
    <location>
        <begin position="23"/>
        <end position="181"/>
    </location>
</feature>
<evidence type="ECO:0000313" key="5">
    <source>
        <dbReference type="Proteomes" id="UP000318825"/>
    </source>
</evidence>
<keyword evidence="2" id="KW-0413">Isomerase</keyword>
<dbReference type="InterPro" id="IPR006224">
    <property type="entry name" value="PsdUridine_synth_RluA-like_CS"/>
</dbReference>
<protein>
    <submittedName>
        <fullName evidence="4">RNA pseudouridine synthase</fullName>
    </submittedName>
</protein>
<dbReference type="PANTHER" id="PTHR21600:SF44">
    <property type="entry name" value="RIBOSOMAL LARGE SUBUNIT PSEUDOURIDINE SYNTHASE D"/>
    <property type="match status" value="1"/>
</dbReference>
<accession>A0A4Y3WGW8</accession>
<dbReference type="OrthoDB" id="9807829at2"/>
<dbReference type="RefSeq" id="WP_141384137.1">
    <property type="nucleotide sequence ID" value="NZ_BJNF01000068.1"/>
</dbReference>
<evidence type="ECO:0000256" key="1">
    <source>
        <dbReference type="ARBA" id="ARBA00010876"/>
    </source>
</evidence>
<gene>
    <name evidence="4" type="ORF">NWI01_24080</name>
</gene>
<dbReference type="Proteomes" id="UP000318825">
    <property type="component" value="Unassembled WGS sequence"/>
</dbReference>
<dbReference type="GO" id="GO:0140098">
    <property type="term" value="F:catalytic activity, acting on RNA"/>
    <property type="evidence" value="ECO:0007669"/>
    <property type="project" value="UniProtKB-ARBA"/>
</dbReference>
<dbReference type="CDD" id="cd02869">
    <property type="entry name" value="PseudoU_synth_RluA_like"/>
    <property type="match status" value="1"/>
</dbReference>
<dbReference type="PROSITE" id="PS01129">
    <property type="entry name" value="PSI_RLU"/>
    <property type="match status" value="1"/>
</dbReference>
<name>A0A4Y3WGW8_NITWI</name>
<dbReference type="InterPro" id="IPR020103">
    <property type="entry name" value="PsdUridine_synth_cat_dom_sf"/>
</dbReference>
<organism evidence="4 5">
    <name type="scientific">Nitrobacter winogradskyi</name>
    <name type="common">Nitrobacter agilis</name>
    <dbReference type="NCBI Taxonomy" id="913"/>
    <lineage>
        <taxon>Bacteria</taxon>
        <taxon>Pseudomonadati</taxon>
        <taxon>Pseudomonadota</taxon>
        <taxon>Alphaproteobacteria</taxon>
        <taxon>Hyphomicrobiales</taxon>
        <taxon>Nitrobacteraceae</taxon>
        <taxon>Nitrobacter</taxon>
    </lineage>
</organism>
<dbReference type="InterPro" id="IPR050188">
    <property type="entry name" value="RluA_PseudoU_synthase"/>
</dbReference>
<dbReference type="AlphaFoldDB" id="A0A4Y3WGW8"/>
<dbReference type="Gene3D" id="3.30.2350.10">
    <property type="entry name" value="Pseudouridine synthase"/>
    <property type="match status" value="1"/>
</dbReference>
<reference evidence="4 5" key="1">
    <citation type="submission" date="2019-06" db="EMBL/GenBank/DDBJ databases">
        <title>Whole genome shotgun sequence of Nitrobacter winogradskyi NBRC 14297.</title>
        <authorList>
            <person name="Hosoyama A."/>
            <person name="Uohara A."/>
            <person name="Ohji S."/>
            <person name="Ichikawa N."/>
        </authorList>
    </citation>
    <scope>NUCLEOTIDE SEQUENCE [LARGE SCALE GENOMIC DNA]</scope>
    <source>
        <strain evidence="4 5">NBRC 14297</strain>
    </source>
</reference>
<evidence type="ECO:0000313" key="4">
    <source>
        <dbReference type="EMBL" id="GEC16516.1"/>
    </source>
</evidence>
<sequence>MDTAQPTPEEIQARVLHRDGLMLVIDKPAGIAVHRGPKGGANLEASFDALRFGLPRPPVLAHRLDRDTSGCLVLGRHRKATASLGLLFKHGRISKTYWAVVEGGPTDDEGTIDIRLGRMNEERGWWQKPDPNGLPSTTKWKVLGRSSADASSIAEAGVQLTWLSLEPLTGRTHQLRVHCAAMGWPIVGDNIYGTQASLRRSRNEQYVPRLDEPGLHLHAREIAVPLSKNKPPVVVTAPAPAHLHARLRACGWNAE</sequence>
<proteinExistence type="inferred from homology"/>